<dbReference type="EMBL" id="CM040475">
    <property type="protein sequence ID" value="MCI4391161.1"/>
    <property type="molecule type" value="Genomic_DNA"/>
</dbReference>
<proteinExistence type="predicted"/>
<evidence type="ECO:0000313" key="2">
    <source>
        <dbReference type="Proteomes" id="UP000829447"/>
    </source>
</evidence>
<name>A0ACC5XJP1_PANGG</name>
<organism evidence="1 2">
    <name type="scientific">Pangasianodon gigas</name>
    <name type="common">Mekong giant catfish</name>
    <name type="synonym">Pangasius gigas</name>
    <dbReference type="NCBI Taxonomy" id="30993"/>
    <lineage>
        <taxon>Eukaryota</taxon>
        <taxon>Metazoa</taxon>
        <taxon>Chordata</taxon>
        <taxon>Craniata</taxon>
        <taxon>Vertebrata</taxon>
        <taxon>Euteleostomi</taxon>
        <taxon>Actinopterygii</taxon>
        <taxon>Neopterygii</taxon>
        <taxon>Teleostei</taxon>
        <taxon>Ostariophysi</taxon>
        <taxon>Siluriformes</taxon>
        <taxon>Pangasiidae</taxon>
        <taxon>Pangasianodon</taxon>
    </lineage>
</organism>
<dbReference type="Proteomes" id="UP000829447">
    <property type="component" value="Linkage Group LG22"/>
</dbReference>
<protein>
    <submittedName>
        <fullName evidence="1">Uncharacterized protein</fullName>
    </submittedName>
</protein>
<keyword evidence="2" id="KW-1185">Reference proteome</keyword>
<evidence type="ECO:0000313" key="1">
    <source>
        <dbReference type="EMBL" id="MCI4391161.1"/>
    </source>
</evidence>
<sequence>MSDTKVKVAVRVRPMNRREIELSTKCVVEMEENQTILHPPPSNAKGENRYKTSFSLQMMTFTHHLNFLHTSTLAGRMHRKQQSISHISIYILDQCNLTRALYF</sequence>
<comment type="caution">
    <text evidence="1">The sequence shown here is derived from an EMBL/GenBank/DDBJ whole genome shotgun (WGS) entry which is preliminary data.</text>
</comment>
<accession>A0ACC5XJP1</accession>
<gene>
    <name evidence="1" type="ORF">PGIGA_G00131020</name>
</gene>
<reference evidence="1 2" key="1">
    <citation type="journal article" date="2022" name="bioRxiv">
        <title>An ancient truncated duplication of the anti-Mullerian hormone receptor type 2 gene is a potential conserved master sex determinant in the Pangasiidae catfish family.</title>
        <authorList>
            <person name="Wen M."/>
            <person name="Pan Q."/>
            <person name="Jouanno E."/>
            <person name="Montfort J."/>
            <person name="Zahm M."/>
            <person name="Cabau C."/>
            <person name="Klopp C."/>
            <person name="Iampietro C."/>
            <person name="Roques C."/>
            <person name="Bouchez O."/>
            <person name="Castinel A."/>
            <person name="Donnadieu C."/>
            <person name="Parrinello H."/>
            <person name="Poncet C."/>
            <person name="Belmonte E."/>
            <person name="Gautier V."/>
            <person name="Avarre J.-C."/>
            <person name="Dugue R."/>
            <person name="Gustiano R."/>
            <person name="Ha T.T.T."/>
            <person name="Campet M."/>
            <person name="Sriphairoj K."/>
            <person name="Ribolli J."/>
            <person name="de Almeida F.L."/>
            <person name="Desvignes T."/>
            <person name="Postlethwait J.H."/>
            <person name="Bucao C.F."/>
            <person name="Robinson-Rechavi M."/>
            <person name="Bobe J."/>
            <person name="Herpin A."/>
            <person name="Guiguen Y."/>
        </authorList>
    </citation>
    <scope>NUCLEOTIDE SEQUENCE [LARGE SCALE GENOMIC DNA]</scope>
    <source>
        <strain evidence="1">YG-Dec2019</strain>
    </source>
</reference>